<dbReference type="PANTHER" id="PTHR21294:SF8">
    <property type="entry name" value="ELECTRON TRANSFER FLAVOPROTEIN SUBUNIT BETA"/>
    <property type="match status" value="1"/>
</dbReference>
<dbReference type="GO" id="GO:0009055">
    <property type="term" value="F:electron transfer activity"/>
    <property type="evidence" value="ECO:0007669"/>
    <property type="project" value="InterPro"/>
</dbReference>
<dbReference type="SUPFAM" id="SSF52402">
    <property type="entry name" value="Adenine nucleotide alpha hydrolases-like"/>
    <property type="match status" value="1"/>
</dbReference>
<comment type="function">
    <text evidence="5 6">The electron transfer flavoprotein serves as a specific electron acceptor for several dehydrogenases, including five acyl-CoA dehydrogenases, glutaryl-CoA and sarcosine dehydrogenase. It transfers the electrons to the main mitochondrial respiratory chain via ETF-ubiquinone oxidoreductase (ETF dehydrogenase).</text>
</comment>
<comment type="similarity">
    <text evidence="2 6">Belongs to the ETF beta-subunit/FixA family.</text>
</comment>
<dbReference type="PIRSF" id="PIRSF000090">
    <property type="entry name" value="Beta-ETF"/>
    <property type="match status" value="1"/>
</dbReference>
<dbReference type="PANTHER" id="PTHR21294">
    <property type="entry name" value="ELECTRON TRANSFER FLAVOPROTEIN BETA-SUBUNIT"/>
    <property type="match status" value="1"/>
</dbReference>
<evidence type="ECO:0000256" key="2">
    <source>
        <dbReference type="ARBA" id="ARBA00007557"/>
    </source>
</evidence>
<dbReference type="InterPro" id="IPR033948">
    <property type="entry name" value="ETF_beta_N"/>
</dbReference>
<evidence type="ECO:0000256" key="1">
    <source>
        <dbReference type="ARBA" id="ARBA00004305"/>
    </source>
</evidence>
<keyword evidence="9" id="KW-1185">Reference proteome</keyword>
<evidence type="ECO:0000313" key="9">
    <source>
        <dbReference type="Proteomes" id="UP000095358"/>
    </source>
</evidence>
<dbReference type="GO" id="GO:0005759">
    <property type="term" value="C:mitochondrial matrix"/>
    <property type="evidence" value="ECO:0007669"/>
    <property type="project" value="UniProtKB-SubCell"/>
</dbReference>
<dbReference type="VEuPathDB" id="FungiDB:AWRI3580_g1068"/>
<dbReference type="SMART" id="SM00893">
    <property type="entry name" value="ETF"/>
    <property type="match status" value="1"/>
</dbReference>
<evidence type="ECO:0000256" key="3">
    <source>
        <dbReference type="ARBA" id="ARBA00022448"/>
    </source>
</evidence>
<dbReference type="AlphaFoldDB" id="A0A1E5RY95"/>
<evidence type="ECO:0000256" key="4">
    <source>
        <dbReference type="ARBA" id="ARBA00022982"/>
    </source>
</evidence>
<comment type="subcellular location">
    <subcellularLocation>
        <location evidence="1 6">Mitochondrion matrix</location>
    </subcellularLocation>
</comment>
<sequence length="261" mass="29091">MALPKLNILVPVKRVIDYSVTPKLNADKTLKITNFAINPFDDIAVEEALKLKKLSDKLATKVNVVTITNNYENDLKGLKSILVNSMAKGADEVKILSVNNSKGYDLSPLSIAKLLKNEVTKNDYNLVICGKQAIDDDSGNVGSMLAGLLNWKQANNCCKVEREENKFKLTKEIDNGEQVVEGELPMVLTTDLRLNVPKYAPLPKIMKVKNKPIKVEEVSIDDIENKQATITEYMEPPSKKQGKIFTSVDELFTQLKNDKVI</sequence>
<dbReference type="OrthoDB" id="276685at2759"/>
<dbReference type="Pfam" id="PF01012">
    <property type="entry name" value="ETF"/>
    <property type="match status" value="1"/>
</dbReference>
<keyword evidence="3 6" id="KW-0813">Transport</keyword>
<feature type="domain" description="Electron transfer flavoprotein alpha/beta-subunit N-terminal" evidence="7">
    <location>
        <begin position="27"/>
        <end position="227"/>
    </location>
</feature>
<dbReference type="Proteomes" id="UP000095358">
    <property type="component" value="Unassembled WGS sequence"/>
</dbReference>
<dbReference type="InterPro" id="IPR012255">
    <property type="entry name" value="ETF_b"/>
</dbReference>
<name>A0A1E5RY95_HANUV</name>
<comment type="cofactor">
    <cofactor evidence="6">
        <name>FAD</name>
        <dbReference type="ChEBI" id="CHEBI:57692"/>
    </cofactor>
    <text evidence="6">Binds 1 FAD per dimer.</text>
</comment>
<dbReference type="CDD" id="cd01714">
    <property type="entry name" value="ETF_beta"/>
    <property type="match status" value="1"/>
</dbReference>
<proteinExistence type="inferred from homology"/>
<reference evidence="9" key="1">
    <citation type="journal article" date="2016" name="Genome Announc.">
        <title>Genome sequences of three species of Hanseniaspora isolated from spontaneous wine fermentations.</title>
        <authorList>
            <person name="Sternes P.R."/>
            <person name="Lee D."/>
            <person name="Kutyna D.R."/>
            <person name="Borneman A.R."/>
        </authorList>
    </citation>
    <scope>NUCLEOTIDE SEQUENCE [LARGE SCALE GENOMIC DNA]</scope>
    <source>
        <strain evidence="9">AWRI3580</strain>
    </source>
</reference>
<dbReference type="GO" id="GO:0009063">
    <property type="term" value="P:amino acid catabolic process"/>
    <property type="evidence" value="ECO:0007669"/>
    <property type="project" value="TreeGrafter"/>
</dbReference>
<evidence type="ECO:0000256" key="6">
    <source>
        <dbReference type="PIRNR" id="PIRNR000090"/>
    </source>
</evidence>
<evidence type="ECO:0000259" key="7">
    <source>
        <dbReference type="SMART" id="SM00893"/>
    </source>
</evidence>
<comment type="subunit">
    <text evidence="6">Heterodimer of an alpha and a beta subunit.</text>
</comment>
<dbReference type="EMBL" id="LPNN01000002">
    <property type="protein sequence ID" value="OEJ91806.1"/>
    <property type="molecule type" value="Genomic_DNA"/>
</dbReference>
<dbReference type="STRING" id="29833.A0A1E5RY95"/>
<gene>
    <name evidence="8" type="ORF">AWRI3580_g1068</name>
</gene>
<dbReference type="InterPro" id="IPR014730">
    <property type="entry name" value="ETF_a/b_N"/>
</dbReference>
<evidence type="ECO:0000256" key="5">
    <source>
        <dbReference type="ARBA" id="ARBA00025416"/>
    </source>
</evidence>
<dbReference type="GO" id="GO:0033539">
    <property type="term" value="P:fatty acid beta-oxidation using acyl-CoA dehydrogenase"/>
    <property type="evidence" value="ECO:0007669"/>
    <property type="project" value="TreeGrafter"/>
</dbReference>
<keyword evidence="4 6" id="KW-0249">Electron transport</keyword>
<comment type="caution">
    <text evidence="8">The sequence shown here is derived from an EMBL/GenBank/DDBJ whole genome shotgun (WGS) entry which is preliminary data.</text>
</comment>
<dbReference type="InterPro" id="IPR014729">
    <property type="entry name" value="Rossmann-like_a/b/a_fold"/>
</dbReference>
<accession>A0A1E5RY95</accession>
<dbReference type="Gene3D" id="3.40.50.620">
    <property type="entry name" value="HUPs"/>
    <property type="match status" value="1"/>
</dbReference>
<comment type="cofactor">
    <cofactor evidence="6">
        <name>AMP</name>
        <dbReference type="ChEBI" id="CHEBI:456215"/>
    </cofactor>
    <text evidence="6">Binds 1 AMP per subunit.</text>
</comment>
<keyword evidence="6" id="KW-0496">Mitochondrion</keyword>
<protein>
    <recommendedName>
        <fullName evidence="6">Probable electron transfer flavoprotein subunit beta</fullName>
    </recommendedName>
</protein>
<organism evidence="8 9">
    <name type="scientific">Hanseniaspora uvarum</name>
    <name type="common">Yeast</name>
    <name type="synonym">Kloeckera apiculata</name>
    <dbReference type="NCBI Taxonomy" id="29833"/>
    <lineage>
        <taxon>Eukaryota</taxon>
        <taxon>Fungi</taxon>
        <taxon>Dikarya</taxon>
        <taxon>Ascomycota</taxon>
        <taxon>Saccharomycotina</taxon>
        <taxon>Saccharomycetes</taxon>
        <taxon>Saccharomycodales</taxon>
        <taxon>Saccharomycodaceae</taxon>
        <taxon>Hanseniaspora</taxon>
    </lineage>
</organism>
<evidence type="ECO:0000313" key="8">
    <source>
        <dbReference type="EMBL" id="OEJ91806.1"/>
    </source>
</evidence>